<gene>
    <name evidence="2" type="ORF">K435DRAFT_685306</name>
</gene>
<sequence>VFKASNGIEYRWILGAWVPMLQTNDTAKTPIATFHRRKHSFLSESEPAYLEIHPAGKHMIDDIFMTFIFVENALECT</sequence>
<feature type="non-terminal residue" evidence="2">
    <location>
        <position position="1"/>
    </location>
</feature>
<protein>
    <recommendedName>
        <fullName evidence="1">DUF6593 domain-containing protein</fullName>
    </recommendedName>
</protein>
<dbReference type="AlphaFoldDB" id="A0A4S8L9U1"/>
<name>A0A4S8L9U1_DENBC</name>
<evidence type="ECO:0000313" key="3">
    <source>
        <dbReference type="Proteomes" id="UP000297245"/>
    </source>
</evidence>
<dbReference type="Proteomes" id="UP000297245">
    <property type="component" value="Unassembled WGS sequence"/>
</dbReference>
<dbReference type="OrthoDB" id="3031692at2759"/>
<keyword evidence="3" id="KW-1185">Reference proteome</keyword>
<accession>A0A4S8L9U1</accession>
<evidence type="ECO:0000313" key="2">
    <source>
        <dbReference type="EMBL" id="THU85546.1"/>
    </source>
</evidence>
<feature type="domain" description="DUF6593" evidence="1">
    <location>
        <begin position="1"/>
        <end position="72"/>
    </location>
</feature>
<reference evidence="2 3" key="1">
    <citation type="journal article" date="2019" name="Nat. Ecol. Evol.">
        <title>Megaphylogeny resolves global patterns of mushroom evolution.</title>
        <authorList>
            <person name="Varga T."/>
            <person name="Krizsan K."/>
            <person name="Foldi C."/>
            <person name="Dima B."/>
            <person name="Sanchez-Garcia M."/>
            <person name="Sanchez-Ramirez S."/>
            <person name="Szollosi G.J."/>
            <person name="Szarkandi J.G."/>
            <person name="Papp V."/>
            <person name="Albert L."/>
            <person name="Andreopoulos W."/>
            <person name="Angelini C."/>
            <person name="Antonin V."/>
            <person name="Barry K.W."/>
            <person name="Bougher N.L."/>
            <person name="Buchanan P."/>
            <person name="Buyck B."/>
            <person name="Bense V."/>
            <person name="Catcheside P."/>
            <person name="Chovatia M."/>
            <person name="Cooper J."/>
            <person name="Damon W."/>
            <person name="Desjardin D."/>
            <person name="Finy P."/>
            <person name="Geml J."/>
            <person name="Haridas S."/>
            <person name="Hughes K."/>
            <person name="Justo A."/>
            <person name="Karasinski D."/>
            <person name="Kautmanova I."/>
            <person name="Kiss B."/>
            <person name="Kocsube S."/>
            <person name="Kotiranta H."/>
            <person name="LaButti K.M."/>
            <person name="Lechner B.E."/>
            <person name="Liimatainen K."/>
            <person name="Lipzen A."/>
            <person name="Lukacs Z."/>
            <person name="Mihaltcheva S."/>
            <person name="Morgado L.N."/>
            <person name="Niskanen T."/>
            <person name="Noordeloos M.E."/>
            <person name="Ohm R.A."/>
            <person name="Ortiz-Santana B."/>
            <person name="Ovrebo C."/>
            <person name="Racz N."/>
            <person name="Riley R."/>
            <person name="Savchenko A."/>
            <person name="Shiryaev A."/>
            <person name="Soop K."/>
            <person name="Spirin V."/>
            <person name="Szebenyi C."/>
            <person name="Tomsovsky M."/>
            <person name="Tulloss R.E."/>
            <person name="Uehling J."/>
            <person name="Grigoriev I.V."/>
            <person name="Vagvolgyi C."/>
            <person name="Papp T."/>
            <person name="Martin F.M."/>
            <person name="Miettinen O."/>
            <person name="Hibbett D.S."/>
            <person name="Nagy L.G."/>
        </authorList>
    </citation>
    <scope>NUCLEOTIDE SEQUENCE [LARGE SCALE GENOMIC DNA]</scope>
    <source>
        <strain evidence="2 3">CBS 962.96</strain>
    </source>
</reference>
<dbReference type="Pfam" id="PF20236">
    <property type="entry name" value="DUF6593"/>
    <property type="match status" value="1"/>
</dbReference>
<organism evidence="2 3">
    <name type="scientific">Dendrothele bispora (strain CBS 962.96)</name>
    <dbReference type="NCBI Taxonomy" id="1314807"/>
    <lineage>
        <taxon>Eukaryota</taxon>
        <taxon>Fungi</taxon>
        <taxon>Dikarya</taxon>
        <taxon>Basidiomycota</taxon>
        <taxon>Agaricomycotina</taxon>
        <taxon>Agaricomycetes</taxon>
        <taxon>Agaricomycetidae</taxon>
        <taxon>Agaricales</taxon>
        <taxon>Agaricales incertae sedis</taxon>
        <taxon>Dendrothele</taxon>
    </lineage>
</organism>
<proteinExistence type="predicted"/>
<evidence type="ECO:0000259" key="1">
    <source>
        <dbReference type="Pfam" id="PF20236"/>
    </source>
</evidence>
<dbReference type="InterPro" id="IPR046528">
    <property type="entry name" value="DUF6593"/>
</dbReference>
<dbReference type="EMBL" id="ML179541">
    <property type="protein sequence ID" value="THU85546.1"/>
    <property type="molecule type" value="Genomic_DNA"/>
</dbReference>